<dbReference type="InterPro" id="IPR045851">
    <property type="entry name" value="AMP-bd_C_sf"/>
</dbReference>
<feature type="transmembrane region" description="Helical" evidence="4">
    <location>
        <begin position="892"/>
        <end position="918"/>
    </location>
</feature>
<feature type="transmembrane region" description="Helical" evidence="4">
    <location>
        <begin position="1104"/>
        <end position="1125"/>
    </location>
</feature>
<dbReference type="InterPro" id="IPR009081">
    <property type="entry name" value="PP-bd_ACP"/>
</dbReference>
<dbReference type="Pfam" id="PF13193">
    <property type="entry name" value="AMP-binding_C"/>
    <property type="match status" value="1"/>
</dbReference>
<feature type="transmembrane region" description="Helical" evidence="4">
    <location>
        <begin position="1131"/>
        <end position="1155"/>
    </location>
</feature>
<dbReference type="GO" id="GO:0031177">
    <property type="term" value="F:phosphopantetheine binding"/>
    <property type="evidence" value="ECO:0007669"/>
    <property type="project" value="InterPro"/>
</dbReference>
<dbReference type="PROSITE" id="PS00012">
    <property type="entry name" value="PHOSPHOPANTETHEINE"/>
    <property type="match status" value="1"/>
</dbReference>
<dbReference type="SUPFAM" id="SSF51161">
    <property type="entry name" value="Trimeric LpxA-like enzymes"/>
    <property type="match status" value="3"/>
</dbReference>
<reference evidence="6" key="1">
    <citation type="journal article" date="2014" name="Int. J. Syst. Evol. Microbiol.">
        <title>Complete genome sequence of Corynebacterium casei LMG S-19264T (=DSM 44701T), isolated from a smear-ripened cheese.</title>
        <authorList>
            <consortium name="US DOE Joint Genome Institute (JGI-PGF)"/>
            <person name="Walter F."/>
            <person name="Albersmeier A."/>
            <person name="Kalinowski J."/>
            <person name="Ruckert C."/>
        </authorList>
    </citation>
    <scope>NUCLEOTIDE SEQUENCE</scope>
    <source>
        <strain evidence="6">JCM 3090</strain>
    </source>
</reference>
<keyword evidence="1" id="KW-0596">Phosphopantetheine</keyword>
<dbReference type="InterPro" id="IPR042099">
    <property type="entry name" value="ANL_N_sf"/>
</dbReference>
<organism evidence="6 7">
    <name type="scientific">Pilimelia anulata</name>
    <dbReference type="NCBI Taxonomy" id="53371"/>
    <lineage>
        <taxon>Bacteria</taxon>
        <taxon>Bacillati</taxon>
        <taxon>Actinomycetota</taxon>
        <taxon>Actinomycetes</taxon>
        <taxon>Micromonosporales</taxon>
        <taxon>Micromonosporaceae</taxon>
        <taxon>Pilimelia</taxon>
    </lineage>
</organism>
<dbReference type="InterPro" id="IPR025110">
    <property type="entry name" value="AMP-bd_C"/>
</dbReference>
<keyword evidence="4" id="KW-0812">Transmembrane</keyword>
<sequence>MESAAELCLHELFEATARKSPDAIAVTCGPRATTYAQLDAAANRLARHIRALGARRGDFVALFLTRSDLAIAAILACHKAGVVYVPIDPGYPTERIRHISDELGVALCLTDLDLAHRTDDAYPATPVEVITVDSPYVALAAPAPYEPEPPVGYVSPYDLAYVIYTSGTTGRPKGIMTEHRHVTRFVSAFNEVCATAPTDRVYQGFSLCFDGSIEEIWMAFSNGSTLVVPETGAPKFGDDLALHLAELDVNYFSTVPTVLATMGHPVPSLSTIVLSGEVCPPDLVARWDRPGLALWNVYGPTEATVNTTAFRCRAGVPINIGRPLRGYHLEVVDEELRPVPEGGSGELVIRSETLARGYVRQPDLTARAFVSLDGDDPCRIYRTGDLVRRNEYGEFEFFGRIDGQVKIRGNRVELGEIESVLTEWPQIKAAAVKVVEVEGLQEIAAYVVTDAPAADLDRDGVLRLLQDRLMPYMLPTFLDVMPEMPRTTSGKVDRKLLPPPSQQLTRAVGDVDPPATPMEARIADVYAQVLGAPAVSVTADFFLDLGGHSLVAAKAATSMRDTVGHPVTVRDMYKFPTVRGLAAHLDGLGPAPVPGSAGVPPRGPSAREVYEGQSKLSRWTTWTLQALSMYLFGAFFSLLPAVAFFLTVFWVLGELSTLWFVIITSLLALGGWPLIIVLSIAAKWILIGRYKPGEHKLYSFYYFRFWLAARFTAMSGVGALVGTPVMSLYFRLMGARVGKRCHLMTTEVGAWDLISIGDDSSVGASTHLLGWRVEDGLLKLGRVDIGDRCFVGIHSAIGLNAAMGDDCALDDQSLLPDGHVMADGERRRGAPAVPAPVELPDRTAHASTAKRFFFGWLHVAAVDFFFWLGSGMFLALMFLFRWMLLHLGISTSIAALALALPVLLVIGVYLSAFFKWLILHRIEPGVYRTESILYVRKWMSDLLMTRVKQAFLPIYTTLYLPPFLRLFGTKIARRAEISTIWSMQPELTEIGPESFFADGAIIGGKRVHHGVFQVGWNRIGARSFVGNSAILPMGKSMGDNGLLGVQSLPPAGMDTTPDGWEGLGAEAFTLTHRVKVDSFDPAVTFQPSKSLYLQRALIDGLRVLIPYYVGLAALVPYLYCLWWALSTGGVLRVALVAPVVAMAFAVASMLFVAFLKKTIMGTFKPVIKPLWCTYVWLNEMVNGIYESVFSPAVSSLLGTPFAAPFFRLMGVKLGKRVYLATTLFSEWDLVEIGDHAALNHGAVVQNHLFEDRVFKSSSMRIEAESTVGNMAIVLYDSVLSRGASLGPLSLLMKGETLPEHTAWHGIPCEQVARPVAPAAPVPAVRRDPLPVQRVAGEALTERTLAGAGHR</sequence>
<dbReference type="InterPro" id="IPR006162">
    <property type="entry name" value="Ppantetheine_attach_site"/>
</dbReference>
<feature type="transmembrane region" description="Helical" evidence="4">
    <location>
        <begin position="707"/>
        <end position="730"/>
    </location>
</feature>
<dbReference type="GO" id="GO:0005737">
    <property type="term" value="C:cytoplasm"/>
    <property type="evidence" value="ECO:0007669"/>
    <property type="project" value="TreeGrafter"/>
</dbReference>
<evidence type="ECO:0000256" key="1">
    <source>
        <dbReference type="ARBA" id="ARBA00022450"/>
    </source>
</evidence>
<dbReference type="Gene3D" id="2.160.10.10">
    <property type="entry name" value="Hexapeptide repeat proteins"/>
    <property type="match status" value="2"/>
</dbReference>
<name>A0A8J3B952_9ACTN</name>
<feature type="transmembrane region" description="Helical" evidence="4">
    <location>
        <begin position="852"/>
        <end position="880"/>
    </location>
</feature>
<dbReference type="InterPro" id="IPR012728">
    <property type="entry name" value="Pls/PosA_C"/>
</dbReference>
<dbReference type="InterPro" id="IPR036736">
    <property type="entry name" value="ACP-like_sf"/>
</dbReference>
<dbReference type="NCBIfam" id="TIGR01733">
    <property type="entry name" value="AA-adenyl-dom"/>
    <property type="match status" value="1"/>
</dbReference>
<proteinExistence type="predicted"/>
<keyword evidence="4" id="KW-0472">Membrane</keyword>
<dbReference type="GO" id="GO:0044550">
    <property type="term" value="P:secondary metabolite biosynthetic process"/>
    <property type="evidence" value="ECO:0007669"/>
    <property type="project" value="TreeGrafter"/>
</dbReference>
<dbReference type="Gene3D" id="3.40.50.1820">
    <property type="entry name" value="alpha/beta hydrolase"/>
    <property type="match status" value="1"/>
</dbReference>
<evidence type="ECO:0000313" key="6">
    <source>
        <dbReference type="EMBL" id="GGJ96966.1"/>
    </source>
</evidence>
<dbReference type="InterPro" id="IPR000873">
    <property type="entry name" value="AMP-dep_synth/lig_dom"/>
</dbReference>
<evidence type="ECO:0000256" key="3">
    <source>
        <dbReference type="SAM" id="MobiDB-lite"/>
    </source>
</evidence>
<dbReference type="Pfam" id="PF00550">
    <property type="entry name" value="PP-binding"/>
    <property type="match status" value="1"/>
</dbReference>
<dbReference type="InterPro" id="IPR020845">
    <property type="entry name" value="AMP-binding_CS"/>
</dbReference>
<keyword evidence="2" id="KW-0597">Phosphoprotein</keyword>
<dbReference type="EMBL" id="BMQB01000005">
    <property type="protein sequence ID" value="GGJ96966.1"/>
    <property type="molecule type" value="Genomic_DNA"/>
</dbReference>
<dbReference type="SUPFAM" id="SSF56801">
    <property type="entry name" value="Acetyl-CoA synthetase-like"/>
    <property type="match status" value="1"/>
</dbReference>
<evidence type="ECO:0000313" key="7">
    <source>
        <dbReference type="Proteomes" id="UP000649739"/>
    </source>
</evidence>
<feature type="transmembrane region" description="Helical" evidence="4">
    <location>
        <begin position="659"/>
        <end position="687"/>
    </location>
</feature>
<dbReference type="SUPFAM" id="SSF47336">
    <property type="entry name" value="ACP-like"/>
    <property type="match status" value="1"/>
</dbReference>
<dbReference type="CDD" id="cd05930">
    <property type="entry name" value="A_NRPS"/>
    <property type="match status" value="1"/>
</dbReference>
<dbReference type="InterPro" id="IPR011004">
    <property type="entry name" value="Trimer_LpxA-like_sf"/>
</dbReference>
<dbReference type="PROSITE" id="PS00455">
    <property type="entry name" value="AMP_BINDING"/>
    <property type="match status" value="1"/>
</dbReference>
<dbReference type="InterPro" id="IPR010071">
    <property type="entry name" value="AA_adenyl_dom"/>
</dbReference>
<dbReference type="Gene3D" id="3.30.300.30">
    <property type="match status" value="1"/>
</dbReference>
<evidence type="ECO:0000256" key="2">
    <source>
        <dbReference type="ARBA" id="ARBA00022553"/>
    </source>
</evidence>
<dbReference type="Pfam" id="PF00501">
    <property type="entry name" value="AMP-binding"/>
    <property type="match status" value="1"/>
</dbReference>
<evidence type="ECO:0000259" key="5">
    <source>
        <dbReference type="PROSITE" id="PS50075"/>
    </source>
</evidence>
<dbReference type="PROSITE" id="PS50075">
    <property type="entry name" value="CARRIER"/>
    <property type="match status" value="1"/>
</dbReference>
<dbReference type="SMART" id="SM00823">
    <property type="entry name" value="PKS_PP"/>
    <property type="match status" value="1"/>
</dbReference>
<dbReference type="PANTHER" id="PTHR45527">
    <property type="entry name" value="NONRIBOSOMAL PEPTIDE SYNTHETASE"/>
    <property type="match status" value="1"/>
</dbReference>
<dbReference type="Proteomes" id="UP000649739">
    <property type="component" value="Unassembled WGS sequence"/>
</dbReference>
<feature type="transmembrane region" description="Helical" evidence="4">
    <location>
        <begin position="627"/>
        <end position="652"/>
    </location>
</feature>
<keyword evidence="4" id="KW-1133">Transmembrane helix</keyword>
<reference evidence="6" key="2">
    <citation type="submission" date="2020-09" db="EMBL/GenBank/DDBJ databases">
        <authorList>
            <person name="Sun Q."/>
            <person name="Ohkuma M."/>
        </authorList>
    </citation>
    <scope>NUCLEOTIDE SEQUENCE</scope>
    <source>
        <strain evidence="6">JCM 3090</strain>
    </source>
</reference>
<keyword evidence="7" id="KW-1185">Reference proteome</keyword>
<gene>
    <name evidence="6" type="ORF">GCM10010123_28710</name>
</gene>
<feature type="region of interest" description="Disordered" evidence="3">
    <location>
        <begin position="488"/>
        <end position="513"/>
    </location>
</feature>
<dbReference type="RefSeq" id="WP_189170620.1">
    <property type="nucleotide sequence ID" value="NZ_BMQB01000005.1"/>
</dbReference>
<accession>A0A8J3B952</accession>
<dbReference type="Gene3D" id="3.40.50.12780">
    <property type="entry name" value="N-terminal domain of ligase-like"/>
    <property type="match status" value="1"/>
</dbReference>
<dbReference type="GO" id="GO:0043041">
    <property type="term" value="P:amino acid activation for nonribosomal peptide biosynthetic process"/>
    <property type="evidence" value="ECO:0007669"/>
    <property type="project" value="TreeGrafter"/>
</dbReference>
<evidence type="ECO:0000256" key="4">
    <source>
        <dbReference type="SAM" id="Phobius"/>
    </source>
</evidence>
<comment type="caution">
    <text evidence="6">The sequence shown here is derived from an EMBL/GenBank/DDBJ whole genome shotgun (WGS) entry which is preliminary data.</text>
</comment>
<feature type="domain" description="Carrier" evidence="5">
    <location>
        <begin position="513"/>
        <end position="589"/>
    </location>
</feature>
<dbReference type="NCBIfam" id="TIGR02353">
    <property type="entry name" value="NRPS_term_dom"/>
    <property type="match status" value="1"/>
</dbReference>
<dbReference type="InterPro" id="IPR029058">
    <property type="entry name" value="AB_hydrolase_fold"/>
</dbReference>
<protein>
    <submittedName>
        <fullName evidence="6">Peptide synthetase</fullName>
    </submittedName>
</protein>
<dbReference type="InterPro" id="IPR020806">
    <property type="entry name" value="PKS_PP-bd"/>
</dbReference>
<dbReference type="PANTHER" id="PTHR45527:SF1">
    <property type="entry name" value="FATTY ACID SYNTHASE"/>
    <property type="match status" value="1"/>
</dbReference>